<feature type="region of interest" description="Disordered" evidence="1">
    <location>
        <begin position="1"/>
        <end position="21"/>
    </location>
</feature>
<sequence length="189" mass="20306">MGVCRRRRARRRPGEGVDEATKTGAPGVGWRTLFQLLLELATCLLILSFNKYYAFAILTAVVALLQPKLRHAADRHVLPSFTQDMIGDDEDSPYLGHLLDLSQGIASSGGLFTAIAGRFMVGPFNTVGFFFFCAIALGLYLSMVVTVGAVSRPHAKCLAIVVVVLVVLTLIAACILFVGHSGSKPQVVT</sequence>
<feature type="transmembrane region" description="Helical" evidence="2">
    <location>
        <begin position="157"/>
        <end position="179"/>
    </location>
</feature>
<keyword evidence="2" id="KW-0812">Transmembrane</keyword>
<name>C0P6X5_MAIZE</name>
<dbReference type="InParanoid" id="C0P6X5"/>
<evidence type="ECO:0000256" key="1">
    <source>
        <dbReference type="SAM" id="MobiDB-lite"/>
    </source>
</evidence>
<evidence type="ECO:0000256" key="2">
    <source>
        <dbReference type="SAM" id="Phobius"/>
    </source>
</evidence>
<keyword evidence="2" id="KW-1133">Transmembrane helix</keyword>
<dbReference type="EMBL" id="BT064044">
    <property type="protein sequence ID" value="ACN28741.1"/>
    <property type="molecule type" value="mRNA"/>
</dbReference>
<feature type="transmembrane region" description="Helical" evidence="2">
    <location>
        <begin position="129"/>
        <end position="150"/>
    </location>
</feature>
<feature type="transmembrane region" description="Helical" evidence="2">
    <location>
        <begin position="40"/>
        <end position="65"/>
    </location>
</feature>
<evidence type="ECO:0000313" key="3">
    <source>
        <dbReference type="EMBL" id="ACN28741.1"/>
    </source>
</evidence>
<accession>C0P6X5</accession>
<dbReference type="PaxDb" id="4577-GRMZM5G822819_P01"/>
<protein>
    <submittedName>
        <fullName evidence="3">Uncharacterized protein</fullName>
    </submittedName>
</protein>
<dbReference type="IntAct" id="C0P6X5">
    <property type="interactions" value="4"/>
</dbReference>
<reference evidence="3" key="1">
    <citation type="journal article" date="2009" name="PLoS Genet.">
        <title>Sequencing, mapping, and analysis of 27,455 maize full-length cDNAs.</title>
        <authorList>
            <person name="Soderlund C."/>
            <person name="Descour A."/>
            <person name="Kudrna D."/>
            <person name="Bomhoff M."/>
            <person name="Boyd L."/>
            <person name="Currie J."/>
            <person name="Angelova A."/>
            <person name="Collura K."/>
            <person name="Wissotski M."/>
            <person name="Ashley E."/>
            <person name="Morrow D."/>
            <person name="Fernandes J."/>
            <person name="Walbot V."/>
            <person name="Yu Y."/>
        </authorList>
    </citation>
    <scope>NUCLEOTIDE SEQUENCE</scope>
    <source>
        <strain evidence="3">B73</strain>
    </source>
</reference>
<organism evidence="3">
    <name type="scientific">Zea mays</name>
    <name type="common">Maize</name>
    <dbReference type="NCBI Taxonomy" id="4577"/>
    <lineage>
        <taxon>Eukaryota</taxon>
        <taxon>Viridiplantae</taxon>
        <taxon>Streptophyta</taxon>
        <taxon>Embryophyta</taxon>
        <taxon>Tracheophyta</taxon>
        <taxon>Spermatophyta</taxon>
        <taxon>Magnoliopsida</taxon>
        <taxon>Liliopsida</taxon>
        <taxon>Poales</taxon>
        <taxon>Poaceae</taxon>
        <taxon>PACMAD clade</taxon>
        <taxon>Panicoideae</taxon>
        <taxon>Andropogonodae</taxon>
        <taxon>Andropogoneae</taxon>
        <taxon>Tripsacinae</taxon>
        <taxon>Zea</taxon>
    </lineage>
</organism>
<feature type="compositionally biased region" description="Basic residues" evidence="1">
    <location>
        <begin position="1"/>
        <end position="11"/>
    </location>
</feature>
<proteinExistence type="evidence at transcript level"/>
<keyword evidence="2" id="KW-0472">Membrane</keyword>
<evidence type="ECO:0000313" key="4">
    <source>
        <dbReference type="EMBL" id="AQK78906.1"/>
    </source>
</evidence>
<dbReference type="HOGENOM" id="CLU_1436397_0_0_1"/>
<dbReference type="OrthoDB" id="10437996at2759"/>
<dbReference type="EMBL" id="CM000782">
    <property type="protein sequence ID" value="AQK78906.1"/>
    <property type="molecule type" value="Genomic_DNA"/>
</dbReference>
<dbReference type="AlphaFoldDB" id="C0P6X5"/>
<gene>
    <name evidence="4" type="ORF">ZEAMMB73_Zm00001d035361</name>
</gene>
<reference evidence="4" key="2">
    <citation type="submission" date="2015-12" db="EMBL/GenBank/DDBJ databases">
        <title>Update maize B73 reference genome by single molecule sequencing technologies.</title>
        <authorList>
            <consortium name="Maize Genome Sequencing Project"/>
            <person name="Ware D."/>
        </authorList>
    </citation>
    <scope>NUCLEOTIDE SEQUENCE</scope>
    <source>
        <tissue evidence="4">Seedling</tissue>
    </source>
</reference>
<feature type="compositionally biased region" description="Basic and acidic residues" evidence="1">
    <location>
        <begin position="12"/>
        <end position="21"/>
    </location>
</feature>